<keyword evidence="2" id="KW-0472">Membrane</keyword>
<reference evidence="3 4" key="1">
    <citation type="journal article" date="2021" name="Elife">
        <title>Chloroplast acquisition without the gene transfer in kleptoplastic sea slugs, Plakobranchus ocellatus.</title>
        <authorList>
            <person name="Maeda T."/>
            <person name="Takahashi S."/>
            <person name="Yoshida T."/>
            <person name="Shimamura S."/>
            <person name="Takaki Y."/>
            <person name="Nagai Y."/>
            <person name="Toyoda A."/>
            <person name="Suzuki Y."/>
            <person name="Arimoto A."/>
            <person name="Ishii H."/>
            <person name="Satoh N."/>
            <person name="Nishiyama T."/>
            <person name="Hasebe M."/>
            <person name="Maruyama T."/>
            <person name="Minagawa J."/>
            <person name="Obokata J."/>
            <person name="Shigenobu S."/>
        </authorList>
    </citation>
    <scope>NUCLEOTIDE SEQUENCE [LARGE SCALE GENOMIC DNA]</scope>
</reference>
<dbReference type="PANTHER" id="PTHR31389">
    <property type="entry name" value="LD39211P"/>
    <property type="match status" value="1"/>
</dbReference>
<dbReference type="Pfam" id="PF07801">
    <property type="entry name" value="DUF1647"/>
    <property type="match status" value="1"/>
</dbReference>
<organism evidence="3 4">
    <name type="scientific">Elysia marginata</name>
    <dbReference type="NCBI Taxonomy" id="1093978"/>
    <lineage>
        <taxon>Eukaryota</taxon>
        <taxon>Metazoa</taxon>
        <taxon>Spiralia</taxon>
        <taxon>Lophotrochozoa</taxon>
        <taxon>Mollusca</taxon>
        <taxon>Gastropoda</taxon>
        <taxon>Heterobranchia</taxon>
        <taxon>Euthyneura</taxon>
        <taxon>Panpulmonata</taxon>
        <taxon>Sacoglossa</taxon>
        <taxon>Placobranchoidea</taxon>
        <taxon>Plakobranchidae</taxon>
        <taxon>Elysia</taxon>
    </lineage>
</organism>
<feature type="compositionally biased region" description="Basic and acidic residues" evidence="1">
    <location>
        <begin position="91"/>
        <end position="100"/>
    </location>
</feature>
<accession>A0AAV4EV47</accession>
<evidence type="ECO:0000256" key="2">
    <source>
        <dbReference type="SAM" id="Phobius"/>
    </source>
</evidence>
<comment type="caution">
    <text evidence="3">The sequence shown here is derived from an EMBL/GenBank/DDBJ whole genome shotgun (WGS) entry which is preliminary data.</text>
</comment>
<evidence type="ECO:0000313" key="4">
    <source>
        <dbReference type="Proteomes" id="UP000762676"/>
    </source>
</evidence>
<gene>
    <name evidence="3" type="ORF">ElyMa_003631200</name>
</gene>
<feature type="transmembrane region" description="Helical" evidence="2">
    <location>
        <begin position="118"/>
        <end position="137"/>
    </location>
</feature>
<proteinExistence type="predicted"/>
<keyword evidence="2" id="KW-1133">Transmembrane helix</keyword>
<feature type="region of interest" description="Disordered" evidence="1">
    <location>
        <begin position="39"/>
        <end position="100"/>
    </location>
</feature>
<dbReference type="EMBL" id="BMAT01007441">
    <property type="protein sequence ID" value="GFR64391.1"/>
    <property type="molecule type" value="Genomic_DNA"/>
</dbReference>
<dbReference type="Proteomes" id="UP000762676">
    <property type="component" value="Unassembled WGS sequence"/>
</dbReference>
<protein>
    <submittedName>
        <fullName evidence="3">Uncharacterized protein</fullName>
    </submittedName>
</protein>
<dbReference type="AlphaFoldDB" id="A0AAV4EV47"/>
<keyword evidence="4" id="KW-1185">Reference proteome</keyword>
<feature type="compositionally biased region" description="Acidic residues" evidence="1">
    <location>
        <begin position="44"/>
        <end position="58"/>
    </location>
</feature>
<name>A0AAV4EV47_9GAST</name>
<dbReference type="PANTHER" id="PTHR31389:SF4">
    <property type="entry name" value="LD39211P"/>
    <property type="match status" value="1"/>
</dbReference>
<sequence length="568" mass="64499">MASLHAPMTLGSPLIHSYQKSIKFYRHLFEQDRLVSRWQVSNKEEEEEEGEGEDGEEGHEEKQEEEEKKKEEEDDARQGESNYKKNPLTEGKAKFPQETHLKKKPLDSEYNLGRSKSFCAVLLFGSVLLLFMAVRLFRVDRLSAADYQKAAQGSISTHGENVPLQPGQKNNAIVRQAAPAAPAAPVNLQPPPPQPIPRGGIWGQACPTWNPSSQGPLTLSAEAEAEAVRLTKTLRSRLELPNDIVMPNFTEPCDVLAKDPNRFLKACTDTHCPRPLSKSLDERVRDVLGSPELQLTEEHRRAIYAFGQKFPENDVIIVTAASSNHFGEAQKMFKTLHEVVYPTLKNFSVVFVDIGLSDRERKLAEKGCRCQLIKFPYEWFPPHVKVNNCYSFKPLSVLAAMEKARRMVVWMDSSVRWTSGYKHIFERAERYGSQIIRYEGMARVSAHTLRPTFDYMKRDVCAFTAFPEIEACAQVHLKDPVTLRLLLEPWARCGLERCCICPVSPGPVLPCTRNIAQHRCHRFDQSALTMVMARLLNDDFQKLVMPNWFANQPVLHKLGGDVANYFHL</sequence>
<dbReference type="InterPro" id="IPR012444">
    <property type="entry name" value="DUF1647"/>
</dbReference>
<feature type="compositionally biased region" description="Basic and acidic residues" evidence="1">
    <location>
        <begin position="59"/>
        <end position="71"/>
    </location>
</feature>
<keyword evidence="2" id="KW-0812">Transmembrane</keyword>
<evidence type="ECO:0000256" key="1">
    <source>
        <dbReference type="SAM" id="MobiDB-lite"/>
    </source>
</evidence>
<evidence type="ECO:0000313" key="3">
    <source>
        <dbReference type="EMBL" id="GFR64391.1"/>
    </source>
</evidence>